<dbReference type="Proteomes" id="UP001434883">
    <property type="component" value="Unassembled WGS sequence"/>
</dbReference>
<sequence length="187" mass="19929">VRPRLATPTNVPIAPAPPPPMMAAPQLLQRPVMLATKLATSLPSAAPIHQVRIVNGQPCGKTGSAPLTGIVITTPVTATPTRLASPAQALTIPAPLLAPPPAPPIQISSLISEPKKLAFMVSLGLVTHDHLEGERCSDWLHVRKLLQTDVFCSETLNFCPHRDPKQTTGEEEENDSQSSVQRSCVRA</sequence>
<organism evidence="2 3">
    <name type="scientific">Xenoophorus captivus</name>
    <dbReference type="NCBI Taxonomy" id="1517983"/>
    <lineage>
        <taxon>Eukaryota</taxon>
        <taxon>Metazoa</taxon>
        <taxon>Chordata</taxon>
        <taxon>Craniata</taxon>
        <taxon>Vertebrata</taxon>
        <taxon>Euteleostomi</taxon>
        <taxon>Actinopterygii</taxon>
        <taxon>Neopterygii</taxon>
        <taxon>Teleostei</taxon>
        <taxon>Neoteleostei</taxon>
        <taxon>Acanthomorphata</taxon>
        <taxon>Ovalentaria</taxon>
        <taxon>Atherinomorphae</taxon>
        <taxon>Cyprinodontiformes</taxon>
        <taxon>Goodeidae</taxon>
        <taxon>Xenoophorus</taxon>
    </lineage>
</organism>
<comment type="caution">
    <text evidence="2">The sequence shown here is derived from an EMBL/GenBank/DDBJ whole genome shotgun (WGS) entry which is preliminary data.</text>
</comment>
<evidence type="ECO:0000256" key="1">
    <source>
        <dbReference type="SAM" id="MobiDB-lite"/>
    </source>
</evidence>
<gene>
    <name evidence="2" type="ORF">XENOCAPTIV_021205</name>
</gene>
<feature type="region of interest" description="Disordered" evidence="1">
    <location>
        <begin position="163"/>
        <end position="187"/>
    </location>
</feature>
<keyword evidence="3" id="KW-1185">Reference proteome</keyword>
<feature type="compositionally biased region" description="Polar residues" evidence="1">
    <location>
        <begin position="176"/>
        <end position="187"/>
    </location>
</feature>
<evidence type="ECO:0000313" key="3">
    <source>
        <dbReference type="Proteomes" id="UP001434883"/>
    </source>
</evidence>
<accession>A0ABV0R4M6</accession>
<dbReference type="PANTHER" id="PTHR24102">
    <property type="entry name" value="PHD FINGER PROTEIN"/>
    <property type="match status" value="1"/>
</dbReference>
<protein>
    <submittedName>
        <fullName evidence="2">Uncharacterized protein</fullName>
    </submittedName>
</protein>
<reference evidence="2 3" key="1">
    <citation type="submission" date="2021-06" db="EMBL/GenBank/DDBJ databases">
        <authorList>
            <person name="Palmer J.M."/>
        </authorList>
    </citation>
    <scope>NUCLEOTIDE SEQUENCE [LARGE SCALE GENOMIC DNA]</scope>
    <source>
        <strain evidence="2 3">XC_2019</strain>
        <tissue evidence="2">Muscle</tissue>
    </source>
</reference>
<dbReference type="EMBL" id="JAHRIN010034070">
    <property type="protein sequence ID" value="MEQ2202961.1"/>
    <property type="molecule type" value="Genomic_DNA"/>
</dbReference>
<evidence type="ECO:0000313" key="2">
    <source>
        <dbReference type="EMBL" id="MEQ2202961.1"/>
    </source>
</evidence>
<proteinExistence type="predicted"/>
<feature type="non-terminal residue" evidence="2">
    <location>
        <position position="1"/>
    </location>
</feature>
<name>A0ABV0R4M6_9TELE</name>
<dbReference type="PANTHER" id="PTHR24102:SF6">
    <property type="entry name" value="PHD FINGER PROTEIN 21A"/>
    <property type="match status" value="1"/>
</dbReference>